<feature type="region of interest" description="Disordered" evidence="1">
    <location>
        <begin position="306"/>
        <end position="330"/>
    </location>
</feature>
<feature type="compositionally biased region" description="Acidic residues" evidence="1">
    <location>
        <begin position="226"/>
        <end position="263"/>
    </location>
</feature>
<dbReference type="OMA" id="VHARWAD"/>
<dbReference type="Pfam" id="PF04795">
    <property type="entry name" value="PAPA-1"/>
    <property type="match status" value="1"/>
</dbReference>
<evidence type="ECO:0000313" key="3">
    <source>
        <dbReference type="Proteomes" id="UP000294847"/>
    </source>
</evidence>
<dbReference type="SMART" id="SM01406">
    <property type="entry name" value="PAPA-1"/>
    <property type="match status" value="1"/>
</dbReference>
<dbReference type="SMR" id="A0A4V1C744"/>
<name>A0A4V1C744_PYROR</name>
<dbReference type="PANTHER" id="PTHR21561:SF12">
    <property type="entry name" value="INO80 COMPLEX SUBUNIT B"/>
    <property type="match status" value="1"/>
</dbReference>
<feature type="compositionally biased region" description="Basic and acidic residues" evidence="1">
    <location>
        <begin position="82"/>
        <end position="91"/>
    </location>
</feature>
<dbReference type="InterPro" id="IPR029523">
    <property type="entry name" value="INO80B/Ies2"/>
</dbReference>
<dbReference type="InterPro" id="IPR006880">
    <property type="entry name" value="INO80B_C"/>
</dbReference>
<feature type="compositionally biased region" description="Basic and acidic residues" evidence="1">
    <location>
        <begin position="309"/>
        <end position="330"/>
    </location>
</feature>
<evidence type="ECO:0000256" key="1">
    <source>
        <dbReference type="SAM" id="MobiDB-lite"/>
    </source>
</evidence>
<protein>
    <submittedName>
        <fullName evidence="2">Uncharacterized protein</fullName>
    </submittedName>
</protein>
<accession>A0A4V1C744</accession>
<sequence>MSFRPRRSAAQRATAAITNIADRDASTSSRSRGRNRDQSMDRPSSSASADSHHVPVTVKVPGSKLRQATNETTSRSQAARTSGRDSNDRGKRASRGGKKRYVESEDSEEEEEDVIRVGDQDADGEDDDMDVDAEGEEDDDMDVDAEGEEDEDADGDIDMDASAPAIKVRKAPQSKPTQKQARKPPAPKRSAAAEEDDDEDDDDELSELDSDAGDMDQTVMTTGGDDLGDEDAEGEEDIDAEGEEIEVAGEEEEEDDDDDEDDETGSREETPDLTKMTKRQQARFKDEAADYMELSNEVQAKRTFTAEELSMRRAEMARRRRNLSEKRNEEVKMETINKLLKKQVRKDNKKGAAGANGDDTLANEGGGSASSANPMFVRWVSNKNGSRVSVPAEILEGPLGRTFGGGGSANGKAGIPRMMVEEVS</sequence>
<dbReference type="Proteomes" id="UP000294847">
    <property type="component" value="Chromosome 5"/>
</dbReference>
<feature type="region of interest" description="Disordered" evidence="1">
    <location>
        <begin position="1"/>
        <end position="288"/>
    </location>
</feature>
<feature type="compositionally biased region" description="Acidic residues" evidence="1">
    <location>
        <begin position="104"/>
        <end position="113"/>
    </location>
</feature>
<dbReference type="GO" id="GO:0031011">
    <property type="term" value="C:Ino80 complex"/>
    <property type="evidence" value="ECO:0007669"/>
    <property type="project" value="InterPro"/>
</dbReference>
<feature type="region of interest" description="Disordered" evidence="1">
    <location>
        <begin position="397"/>
        <end position="424"/>
    </location>
</feature>
<reference evidence="2 3" key="1">
    <citation type="journal article" date="2019" name="Mol. Biol. Evol.">
        <title>Blast fungal genomes show frequent chromosomal changes, gene gains and losses, and effector gene turnover.</title>
        <authorList>
            <person name="Gomez Luciano L.B."/>
            <person name="Jason Tsai I."/>
            <person name="Chuma I."/>
            <person name="Tosa Y."/>
            <person name="Chen Y.H."/>
            <person name="Li J.Y."/>
            <person name="Li M.Y."/>
            <person name="Jade Lu M.Y."/>
            <person name="Nakayashiki H."/>
            <person name="Li W.H."/>
        </authorList>
    </citation>
    <scope>NUCLEOTIDE SEQUENCE [LARGE SCALE GENOMIC DNA]</scope>
    <source>
        <strain evidence="2">MZ5-1-6</strain>
    </source>
</reference>
<organism evidence="2 3">
    <name type="scientific">Pyricularia oryzae</name>
    <name type="common">Rice blast fungus</name>
    <name type="synonym">Magnaporthe oryzae</name>
    <dbReference type="NCBI Taxonomy" id="318829"/>
    <lineage>
        <taxon>Eukaryota</taxon>
        <taxon>Fungi</taxon>
        <taxon>Dikarya</taxon>
        <taxon>Ascomycota</taxon>
        <taxon>Pezizomycotina</taxon>
        <taxon>Sordariomycetes</taxon>
        <taxon>Sordariomycetidae</taxon>
        <taxon>Magnaporthales</taxon>
        <taxon>Pyriculariaceae</taxon>
        <taxon>Pyricularia</taxon>
    </lineage>
</organism>
<evidence type="ECO:0000313" key="2">
    <source>
        <dbReference type="EMBL" id="QBZ62098.1"/>
    </source>
</evidence>
<dbReference type="AlphaFoldDB" id="A0A4V1C744"/>
<feature type="compositionally biased region" description="Acidic residues" evidence="1">
    <location>
        <begin position="193"/>
        <end position="214"/>
    </location>
</feature>
<dbReference type="PANTHER" id="PTHR21561">
    <property type="entry name" value="INO80 COMPLEX SUBUNIT B"/>
    <property type="match status" value="1"/>
</dbReference>
<proteinExistence type="predicted"/>
<dbReference type="GO" id="GO:0006338">
    <property type="term" value="P:chromatin remodeling"/>
    <property type="evidence" value="ECO:0007669"/>
    <property type="project" value="InterPro"/>
</dbReference>
<dbReference type="EMBL" id="CP034208">
    <property type="protein sequence ID" value="QBZ62098.1"/>
    <property type="molecule type" value="Genomic_DNA"/>
</dbReference>
<feature type="compositionally biased region" description="Acidic residues" evidence="1">
    <location>
        <begin position="120"/>
        <end position="159"/>
    </location>
</feature>
<feature type="compositionally biased region" description="Polar residues" evidence="1">
    <location>
        <begin position="66"/>
        <end position="80"/>
    </location>
</feature>
<feature type="region of interest" description="Disordered" evidence="1">
    <location>
        <begin position="342"/>
        <end position="373"/>
    </location>
</feature>
<gene>
    <name evidence="2" type="ORF">PoMZ_10972</name>
</gene>